<keyword evidence="2" id="KW-1185">Reference proteome</keyword>
<dbReference type="PANTHER" id="PTHR10730:SF9">
    <property type="entry name" value="INACTIVE GLYCOSYLTRANSFERASE 25 FAMILY MEMBER 3"/>
    <property type="match status" value="1"/>
</dbReference>
<name>A0ABV0RNP4_9TELE</name>
<dbReference type="InterPro" id="IPR050757">
    <property type="entry name" value="Collagen_mod_GT25"/>
</dbReference>
<proteinExistence type="predicted"/>
<dbReference type="PANTHER" id="PTHR10730">
    <property type="entry name" value="PROCOLLAGEN-LYSINE,2-OXOGLUTARATE 5-DIOXYGENASE/GLYCOSYLTRANSFERASE 25 FAMILY MEMBER"/>
    <property type="match status" value="1"/>
</dbReference>
<feature type="non-terminal residue" evidence="1">
    <location>
        <position position="1"/>
    </location>
</feature>
<gene>
    <name evidence="1" type="ORF">XENOCAPTIV_004421</name>
</gene>
<sequence length="218" mass="26097">GYYRRTAEYFPTRYRHRHGCFPVPMVHSTLLLDLRKEGMRKLAFYPPHEDYSWPYDDIIVFAFSCRAAGVRFENYSLLRPSFKRHTFSWRTFPRGKHPRMYVCNKERYGYLNVPAKPHFTLEDDRLNFVHVHLESLSKKRSIRLALNSSNIKLLGVDLLPGYYDPFSGRTLTKGEVVDIQMDKALIFEDDVRFEANFKRRFLRLMEEVEKVELDWDIM</sequence>
<dbReference type="EMBL" id="JAHRIN010051880">
    <property type="protein sequence ID" value="MEQ2209814.1"/>
    <property type="molecule type" value="Genomic_DNA"/>
</dbReference>
<organism evidence="1 2">
    <name type="scientific">Xenoophorus captivus</name>
    <dbReference type="NCBI Taxonomy" id="1517983"/>
    <lineage>
        <taxon>Eukaryota</taxon>
        <taxon>Metazoa</taxon>
        <taxon>Chordata</taxon>
        <taxon>Craniata</taxon>
        <taxon>Vertebrata</taxon>
        <taxon>Euteleostomi</taxon>
        <taxon>Actinopterygii</taxon>
        <taxon>Neopterygii</taxon>
        <taxon>Teleostei</taxon>
        <taxon>Neoteleostei</taxon>
        <taxon>Acanthomorphata</taxon>
        <taxon>Ovalentaria</taxon>
        <taxon>Atherinomorphae</taxon>
        <taxon>Cyprinodontiformes</taxon>
        <taxon>Goodeidae</taxon>
        <taxon>Xenoophorus</taxon>
    </lineage>
</organism>
<protein>
    <submittedName>
        <fullName evidence="1">Uncharacterized protein</fullName>
    </submittedName>
</protein>
<accession>A0ABV0RNP4</accession>
<reference evidence="1 2" key="1">
    <citation type="submission" date="2021-06" db="EMBL/GenBank/DDBJ databases">
        <authorList>
            <person name="Palmer J.M."/>
        </authorList>
    </citation>
    <scope>NUCLEOTIDE SEQUENCE [LARGE SCALE GENOMIC DNA]</scope>
    <source>
        <strain evidence="1 2">XC_2019</strain>
        <tissue evidence="1">Muscle</tissue>
    </source>
</reference>
<evidence type="ECO:0000313" key="2">
    <source>
        <dbReference type="Proteomes" id="UP001434883"/>
    </source>
</evidence>
<dbReference type="Proteomes" id="UP001434883">
    <property type="component" value="Unassembled WGS sequence"/>
</dbReference>
<evidence type="ECO:0000313" key="1">
    <source>
        <dbReference type="EMBL" id="MEQ2209814.1"/>
    </source>
</evidence>
<comment type="caution">
    <text evidence="1">The sequence shown here is derived from an EMBL/GenBank/DDBJ whole genome shotgun (WGS) entry which is preliminary data.</text>
</comment>